<reference evidence="6" key="1">
    <citation type="journal article" date="2019" name="Int. J. Syst. Evol. Microbiol.">
        <title>The Global Catalogue of Microorganisms (GCM) 10K type strain sequencing project: providing services to taxonomists for standard genome sequencing and annotation.</title>
        <authorList>
            <consortium name="The Broad Institute Genomics Platform"/>
            <consortium name="The Broad Institute Genome Sequencing Center for Infectious Disease"/>
            <person name="Wu L."/>
            <person name="Ma J."/>
        </authorList>
    </citation>
    <scope>NUCLEOTIDE SEQUENCE [LARGE SCALE GENOMIC DNA]</scope>
    <source>
        <strain evidence="6">CCUG 71848</strain>
    </source>
</reference>
<dbReference type="Gene3D" id="3.40.710.10">
    <property type="entry name" value="DD-peptidase/beta-lactamase superfamily"/>
    <property type="match status" value="1"/>
</dbReference>
<dbReference type="PANTHER" id="PTHR46825">
    <property type="entry name" value="D-ALANYL-D-ALANINE-CARBOXYPEPTIDASE/ENDOPEPTIDASE AMPH"/>
    <property type="match status" value="1"/>
</dbReference>
<dbReference type="PANTHER" id="PTHR46825:SF11">
    <property type="entry name" value="PENICILLIN-BINDING PROTEIN 4"/>
    <property type="match status" value="1"/>
</dbReference>
<evidence type="ECO:0000259" key="4">
    <source>
        <dbReference type="Pfam" id="PF00144"/>
    </source>
</evidence>
<gene>
    <name evidence="5" type="ORF">ACFQ22_10555</name>
</gene>
<dbReference type="GO" id="GO:0016787">
    <property type="term" value="F:hydrolase activity"/>
    <property type="evidence" value="ECO:0007669"/>
    <property type="project" value="UniProtKB-KW"/>
</dbReference>
<evidence type="ECO:0000313" key="5">
    <source>
        <dbReference type="EMBL" id="MFD1125789.1"/>
    </source>
</evidence>
<dbReference type="InterPro" id="IPR012338">
    <property type="entry name" value="Beta-lactam/transpept-like"/>
</dbReference>
<comment type="subcellular location">
    <subcellularLocation>
        <location evidence="1">Membrane</location>
    </subcellularLocation>
</comment>
<dbReference type="EC" id="3.-.-.-" evidence="5"/>
<dbReference type="Pfam" id="PF00144">
    <property type="entry name" value="Beta-lactamase"/>
    <property type="match status" value="1"/>
</dbReference>
<evidence type="ECO:0000256" key="3">
    <source>
        <dbReference type="SAM" id="MobiDB-lite"/>
    </source>
</evidence>
<accession>A0ABW3PL09</accession>
<feature type="region of interest" description="Disordered" evidence="3">
    <location>
        <begin position="1"/>
        <end position="38"/>
    </location>
</feature>
<dbReference type="Proteomes" id="UP001597156">
    <property type="component" value="Unassembled WGS sequence"/>
</dbReference>
<proteinExistence type="predicted"/>
<dbReference type="InterPro" id="IPR050491">
    <property type="entry name" value="AmpC-like"/>
</dbReference>
<sequence>MIFNRHLNENSPVAPKKTTHSNSGHRNNEKRGFQPKRKLTDASDIRTVTIYLKKNHFVGSALIVKNDRFLYRKAFGYANYDQHIKNKTTSQFQILSIQKSLTAACIMKLIQEKRLSLKTPLSRFYPHIPNSNHIRIRNVLDMNSGLSMNGAGSNKQLSERKVVRYATNHLLSHERMYGQWRYQPVNYVLLAGIISRLMRTSYHQYFDKTLIKPLKLKNSGFVQNQPLTANKTMGYCYLSSSQVTPNYQKPFQESLSAMNNELGTGQVYMSAFDLFKVEHALLRGKIISSANVKRLHKPGNPSTYGGGVYNQSNGIRSHGVGYGYEASILISRNGKTGVVLLSNDYRPAVSIQDLAITLFDKVMTNRVKPLK</sequence>
<feature type="domain" description="Beta-lactamase-related" evidence="4">
    <location>
        <begin position="57"/>
        <end position="349"/>
    </location>
</feature>
<keyword evidence="6" id="KW-1185">Reference proteome</keyword>
<keyword evidence="5" id="KW-0378">Hydrolase</keyword>
<comment type="caution">
    <text evidence="5">The sequence shown here is derived from an EMBL/GenBank/DDBJ whole genome shotgun (WGS) entry which is preliminary data.</text>
</comment>
<dbReference type="InterPro" id="IPR001466">
    <property type="entry name" value="Beta-lactam-related"/>
</dbReference>
<feature type="compositionally biased region" description="Basic and acidic residues" evidence="3">
    <location>
        <begin position="26"/>
        <end position="38"/>
    </location>
</feature>
<organism evidence="5 6">
    <name type="scientific">Lentilactobacillus raoultii</name>
    <dbReference type="NCBI Taxonomy" id="1987503"/>
    <lineage>
        <taxon>Bacteria</taxon>
        <taxon>Bacillati</taxon>
        <taxon>Bacillota</taxon>
        <taxon>Bacilli</taxon>
        <taxon>Lactobacillales</taxon>
        <taxon>Lactobacillaceae</taxon>
        <taxon>Lentilactobacillus</taxon>
    </lineage>
</organism>
<dbReference type="EMBL" id="JBHTLH010000038">
    <property type="protein sequence ID" value="MFD1125789.1"/>
    <property type="molecule type" value="Genomic_DNA"/>
</dbReference>
<keyword evidence="2" id="KW-0472">Membrane</keyword>
<dbReference type="SUPFAM" id="SSF56601">
    <property type="entry name" value="beta-lactamase/transpeptidase-like"/>
    <property type="match status" value="1"/>
</dbReference>
<evidence type="ECO:0000256" key="2">
    <source>
        <dbReference type="ARBA" id="ARBA00023136"/>
    </source>
</evidence>
<evidence type="ECO:0000313" key="6">
    <source>
        <dbReference type="Proteomes" id="UP001597156"/>
    </source>
</evidence>
<evidence type="ECO:0000256" key="1">
    <source>
        <dbReference type="ARBA" id="ARBA00004370"/>
    </source>
</evidence>
<dbReference type="RefSeq" id="WP_225419146.1">
    <property type="nucleotide sequence ID" value="NZ_JBHTLH010000038.1"/>
</dbReference>
<protein>
    <submittedName>
        <fullName evidence="5">Serine hydrolase domain-containing protein</fullName>
        <ecNumber evidence="5">3.-.-.-</ecNumber>
    </submittedName>
</protein>
<name>A0ABW3PL09_9LACO</name>